<accession>A0A545TED2</accession>
<dbReference type="PANTHER" id="PTHR30510:SF2">
    <property type="entry name" value="UPF0229 PROTEIN YEAH"/>
    <property type="match status" value="1"/>
</dbReference>
<evidence type="ECO:0000256" key="1">
    <source>
        <dbReference type="HAMAP-Rule" id="MF_01232"/>
    </source>
</evidence>
<dbReference type="Pfam" id="PF04285">
    <property type="entry name" value="DUF444"/>
    <property type="match status" value="1"/>
</dbReference>
<reference evidence="3 4" key="1">
    <citation type="submission" date="2019-06" db="EMBL/GenBank/DDBJ databases">
        <title>Draft genome of Aliikangiella marina GYP-15.</title>
        <authorList>
            <person name="Wang G."/>
        </authorList>
    </citation>
    <scope>NUCLEOTIDE SEQUENCE [LARGE SCALE GENOMIC DNA]</scope>
    <source>
        <strain evidence="3 4">GYP-15</strain>
    </source>
</reference>
<dbReference type="NCBIfam" id="NF003707">
    <property type="entry name" value="PRK05325.1-2"/>
    <property type="match status" value="1"/>
</dbReference>
<keyword evidence="4" id="KW-1185">Reference proteome</keyword>
<proteinExistence type="inferred from homology"/>
<evidence type="ECO:0000313" key="4">
    <source>
        <dbReference type="Proteomes" id="UP000317839"/>
    </source>
</evidence>
<organism evidence="3 4">
    <name type="scientific">Aliikangiella marina</name>
    <dbReference type="NCBI Taxonomy" id="1712262"/>
    <lineage>
        <taxon>Bacteria</taxon>
        <taxon>Pseudomonadati</taxon>
        <taxon>Pseudomonadota</taxon>
        <taxon>Gammaproteobacteria</taxon>
        <taxon>Oceanospirillales</taxon>
        <taxon>Pleioneaceae</taxon>
        <taxon>Aliikangiella</taxon>
    </lineage>
</organism>
<gene>
    <name evidence="3" type="ORF">FLL45_11775</name>
</gene>
<evidence type="ECO:0000313" key="3">
    <source>
        <dbReference type="EMBL" id="TQV75585.1"/>
    </source>
</evidence>
<dbReference type="AlphaFoldDB" id="A0A545TED2"/>
<sequence length="418" mass="48717">MMQVIDRRLNQKNKSTVNRQRFLRRYRKQIKQAITKQISQRGVTDIDQNESISIPTRDISEPTFRHGGGGVKERVYPGNKEFSTGDRIKRPPPGGQGAGRRASDKGEGEDDFAFEISSDEYMEILFEDLELPNLKKNKLKKLINYKPIRSGFNTDGTPSNIDIVRSLKGSLARRIASQSPLKKAIKELEAQLAELEGSENAEKKKALQDEILALKERLRKVPYIDSYDLRYKNFDKLPQPTTNAVMFCLMDVSGSMDQQTKEMAKRFFILLYMFLKRTYKDVEVVYIRHHTQAKEVDEQEFFYSQETGGTIVSSALKLMLEVVNDRYPSSDWNIYAAQASDGDNWNDDSRVCHKLMQDKLLKLVRYYTYVEITQREPQNLWHEYVRLQEAHDNFAMQKITEQKDIYPVFREFFQKQSV</sequence>
<comment type="similarity">
    <text evidence="1">Belongs to the UPF0229 family.</text>
</comment>
<dbReference type="EMBL" id="VIKR01000002">
    <property type="protein sequence ID" value="TQV75585.1"/>
    <property type="molecule type" value="Genomic_DNA"/>
</dbReference>
<dbReference type="PANTHER" id="PTHR30510">
    <property type="entry name" value="UPF0229 PROTEIN YEAH"/>
    <property type="match status" value="1"/>
</dbReference>
<dbReference type="HAMAP" id="MF_01232">
    <property type="entry name" value="UPF0229"/>
    <property type="match status" value="1"/>
</dbReference>
<dbReference type="Proteomes" id="UP000317839">
    <property type="component" value="Unassembled WGS sequence"/>
</dbReference>
<dbReference type="SUPFAM" id="SSF53300">
    <property type="entry name" value="vWA-like"/>
    <property type="match status" value="1"/>
</dbReference>
<name>A0A545TED2_9GAMM</name>
<dbReference type="NCBIfam" id="NF003708">
    <property type="entry name" value="PRK05325.1-3"/>
    <property type="match status" value="1"/>
</dbReference>
<comment type="caution">
    <text evidence="3">The sequence shown here is derived from an EMBL/GenBank/DDBJ whole genome shotgun (WGS) entry which is preliminary data.</text>
</comment>
<evidence type="ECO:0000256" key="2">
    <source>
        <dbReference type="SAM" id="MobiDB-lite"/>
    </source>
</evidence>
<dbReference type="InterPro" id="IPR006698">
    <property type="entry name" value="UPF0229"/>
</dbReference>
<dbReference type="OrthoDB" id="9788289at2"/>
<dbReference type="InterPro" id="IPR036465">
    <property type="entry name" value="vWFA_dom_sf"/>
</dbReference>
<protein>
    <recommendedName>
        <fullName evidence="1">UPF0229 protein FLL45_11775</fullName>
    </recommendedName>
</protein>
<feature type="region of interest" description="Disordered" evidence="2">
    <location>
        <begin position="58"/>
        <end position="108"/>
    </location>
</feature>